<dbReference type="EMBL" id="JARAOO010000003">
    <property type="protein sequence ID" value="KAJ7977001.1"/>
    <property type="molecule type" value="Genomic_DNA"/>
</dbReference>
<dbReference type="KEGG" id="qsa:O6P43_006699"/>
<dbReference type="AlphaFoldDB" id="A0AAD7VIC4"/>
<gene>
    <name evidence="1" type="ORF">O6P43_006699</name>
</gene>
<evidence type="ECO:0000313" key="1">
    <source>
        <dbReference type="EMBL" id="KAJ7977001.1"/>
    </source>
</evidence>
<sequence>MLIAQLSFNSSAFVFVIPLSRPHLTPPRWPLRNAVHAATTTGFLLHEELAESLFRFEPDLFRLTNRAGEALNVRDSANSAWMIKLNGKLVGKKEES</sequence>
<dbReference type="Proteomes" id="UP001163823">
    <property type="component" value="Chromosome 3"/>
</dbReference>
<name>A0AAD7VIC4_QUISA</name>
<keyword evidence="2" id="KW-1185">Reference proteome</keyword>
<evidence type="ECO:0000313" key="2">
    <source>
        <dbReference type="Proteomes" id="UP001163823"/>
    </source>
</evidence>
<accession>A0AAD7VIC4</accession>
<reference evidence="1" key="1">
    <citation type="journal article" date="2023" name="Science">
        <title>Elucidation of the pathway for biosynthesis of saponin adjuvants from the soapbark tree.</title>
        <authorList>
            <person name="Reed J."/>
            <person name="Orme A."/>
            <person name="El-Demerdash A."/>
            <person name="Owen C."/>
            <person name="Martin L.B.B."/>
            <person name="Misra R.C."/>
            <person name="Kikuchi S."/>
            <person name="Rejzek M."/>
            <person name="Martin A.C."/>
            <person name="Harkess A."/>
            <person name="Leebens-Mack J."/>
            <person name="Louveau T."/>
            <person name="Stephenson M.J."/>
            <person name="Osbourn A."/>
        </authorList>
    </citation>
    <scope>NUCLEOTIDE SEQUENCE</scope>
    <source>
        <strain evidence="1">S10</strain>
    </source>
</reference>
<organism evidence="1 2">
    <name type="scientific">Quillaja saponaria</name>
    <name type="common">Soap bark tree</name>
    <dbReference type="NCBI Taxonomy" id="32244"/>
    <lineage>
        <taxon>Eukaryota</taxon>
        <taxon>Viridiplantae</taxon>
        <taxon>Streptophyta</taxon>
        <taxon>Embryophyta</taxon>
        <taxon>Tracheophyta</taxon>
        <taxon>Spermatophyta</taxon>
        <taxon>Magnoliopsida</taxon>
        <taxon>eudicotyledons</taxon>
        <taxon>Gunneridae</taxon>
        <taxon>Pentapetalae</taxon>
        <taxon>rosids</taxon>
        <taxon>fabids</taxon>
        <taxon>Fabales</taxon>
        <taxon>Quillajaceae</taxon>
        <taxon>Quillaja</taxon>
    </lineage>
</organism>
<comment type="caution">
    <text evidence="1">The sequence shown here is derived from an EMBL/GenBank/DDBJ whole genome shotgun (WGS) entry which is preliminary data.</text>
</comment>
<protein>
    <submittedName>
        <fullName evidence="1">Uncharacterized protein</fullName>
    </submittedName>
</protein>
<proteinExistence type="predicted"/>